<dbReference type="GO" id="GO:0009966">
    <property type="term" value="P:regulation of signal transduction"/>
    <property type="evidence" value="ECO:0007669"/>
    <property type="project" value="InterPro"/>
</dbReference>
<name>A0AAV9Y056_9CRYT</name>
<evidence type="ECO:0000313" key="2">
    <source>
        <dbReference type="EMBL" id="KAK6589855.1"/>
    </source>
</evidence>
<dbReference type="Proteomes" id="UP001311799">
    <property type="component" value="Unassembled WGS sequence"/>
</dbReference>
<feature type="compositionally biased region" description="Basic and acidic residues" evidence="1">
    <location>
        <begin position="307"/>
        <end position="325"/>
    </location>
</feature>
<dbReference type="InterPro" id="IPR007304">
    <property type="entry name" value="TAP46-like"/>
</dbReference>
<dbReference type="GO" id="GO:0051721">
    <property type="term" value="F:protein phosphatase 2A binding"/>
    <property type="evidence" value="ECO:0007669"/>
    <property type="project" value="TreeGrafter"/>
</dbReference>
<dbReference type="GO" id="GO:0005829">
    <property type="term" value="C:cytosol"/>
    <property type="evidence" value="ECO:0007669"/>
    <property type="project" value="TreeGrafter"/>
</dbReference>
<dbReference type="EMBL" id="JAWDEY010000010">
    <property type="protein sequence ID" value="KAK6589855.1"/>
    <property type="molecule type" value="Genomic_DNA"/>
</dbReference>
<dbReference type="InterPro" id="IPR038511">
    <property type="entry name" value="TAP42/TAP46-like_sf"/>
</dbReference>
<dbReference type="GO" id="GO:0035303">
    <property type="term" value="P:regulation of dephosphorylation"/>
    <property type="evidence" value="ECO:0007669"/>
    <property type="project" value="TreeGrafter"/>
</dbReference>
<accession>A0AAV9Y056</accession>
<sequence>MDYKLLSERYTKCLIRYNTLIYNSDSFSTEVKISQLLELEEELSELGTYIYSLSILSKNEEIDGIHTNDLKFLLYTYLTAETKRVIKNTKASRDYLQRENDLNSIKSLYSEFLNEMVSVDNAIFKETIESTGNERIKYGTFNDKEIKKDRNTKIMRFKKIKELKSQLDLFIKSDFFHSDEAENREMYIKLINLFFLETIDQIIMIENELEILEYFNSNKESGINNDIPKYNTEKPKLNVQNILPSVKYITSSLPADKYKHDFSFINIKEKFQSKVFGPSHALPTISIAEAADIELAQAREYEKSAEDMRKAKEARGAILNDKEYSKEEEEDEYKARSWDDWKDLNPKGHGNTIKNVG</sequence>
<dbReference type="PANTHER" id="PTHR10933:SF9">
    <property type="entry name" value="IMMUNOGLOBULIN-BINDING PROTEIN 1"/>
    <property type="match status" value="1"/>
</dbReference>
<dbReference type="Pfam" id="PF04177">
    <property type="entry name" value="TAP42"/>
    <property type="match status" value="1"/>
</dbReference>
<evidence type="ECO:0008006" key="4">
    <source>
        <dbReference type="Google" id="ProtNLM"/>
    </source>
</evidence>
<gene>
    <name evidence="2" type="ORF">RS030_192878</name>
</gene>
<feature type="compositionally biased region" description="Basic and acidic residues" evidence="1">
    <location>
        <begin position="333"/>
        <end position="346"/>
    </location>
</feature>
<evidence type="ECO:0000313" key="3">
    <source>
        <dbReference type="Proteomes" id="UP001311799"/>
    </source>
</evidence>
<protein>
    <recommendedName>
        <fullName evidence="4">Type 2A phosphatase-associated protein 42</fullName>
    </recommendedName>
</protein>
<feature type="region of interest" description="Disordered" evidence="1">
    <location>
        <begin position="307"/>
        <end position="357"/>
    </location>
</feature>
<reference evidence="2 3" key="1">
    <citation type="submission" date="2023-10" db="EMBL/GenBank/DDBJ databases">
        <title>Comparative genomics analysis reveals potential genetic determinants of host preference in Cryptosporidium xiaoi.</title>
        <authorList>
            <person name="Xiao L."/>
            <person name="Li J."/>
        </authorList>
    </citation>
    <scope>NUCLEOTIDE SEQUENCE [LARGE SCALE GENOMIC DNA]</scope>
    <source>
        <strain evidence="2 3">52996</strain>
    </source>
</reference>
<dbReference type="PANTHER" id="PTHR10933">
    <property type="entry name" value="IMMUNOGLOBULIN-BINDING PROTEIN 1"/>
    <property type="match status" value="1"/>
</dbReference>
<organism evidence="2 3">
    <name type="scientific">Cryptosporidium xiaoi</name>
    <dbReference type="NCBI Taxonomy" id="659607"/>
    <lineage>
        <taxon>Eukaryota</taxon>
        <taxon>Sar</taxon>
        <taxon>Alveolata</taxon>
        <taxon>Apicomplexa</taxon>
        <taxon>Conoidasida</taxon>
        <taxon>Coccidia</taxon>
        <taxon>Eucoccidiorida</taxon>
        <taxon>Eimeriorina</taxon>
        <taxon>Cryptosporidiidae</taxon>
        <taxon>Cryptosporidium</taxon>
    </lineage>
</organism>
<keyword evidence="3" id="KW-1185">Reference proteome</keyword>
<comment type="caution">
    <text evidence="2">The sequence shown here is derived from an EMBL/GenBank/DDBJ whole genome shotgun (WGS) entry which is preliminary data.</text>
</comment>
<dbReference type="Gene3D" id="1.25.40.540">
    <property type="entry name" value="TAP42-like family"/>
    <property type="match status" value="1"/>
</dbReference>
<dbReference type="AlphaFoldDB" id="A0AAV9Y056"/>
<proteinExistence type="predicted"/>
<evidence type="ECO:0000256" key="1">
    <source>
        <dbReference type="SAM" id="MobiDB-lite"/>
    </source>
</evidence>